<feature type="compositionally biased region" description="Low complexity" evidence="1">
    <location>
        <begin position="73"/>
        <end position="94"/>
    </location>
</feature>
<protein>
    <submittedName>
        <fullName evidence="2">Uncharacterized protein</fullName>
    </submittedName>
</protein>
<feature type="region of interest" description="Disordered" evidence="1">
    <location>
        <begin position="71"/>
        <end position="147"/>
    </location>
</feature>
<feature type="region of interest" description="Disordered" evidence="1">
    <location>
        <begin position="1"/>
        <end position="47"/>
    </location>
</feature>
<evidence type="ECO:0000313" key="3">
    <source>
        <dbReference type="Proteomes" id="UP001362899"/>
    </source>
</evidence>
<comment type="caution">
    <text evidence="2">The sequence shown here is derived from an EMBL/GenBank/DDBJ whole genome shotgun (WGS) entry which is preliminary data.</text>
</comment>
<organism evidence="2 3">
    <name type="scientific">Starmerella bacillaris</name>
    <name type="common">Yeast</name>
    <name type="synonym">Candida zemplinina</name>
    <dbReference type="NCBI Taxonomy" id="1247836"/>
    <lineage>
        <taxon>Eukaryota</taxon>
        <taxon>Fungi</taxon>
        <taxon>Dikarya</taxon>
        <taxon>Ascomycota</taxon>
        <taxon>Saccharomycotina</taxon>
        <taxon>Dipodascomycetes</taxon>
        <taxon>Dipodascales</taxon>
        <taxon>Trichomonascaceae</taxon>
        <taxon>Starmerella</taxon>
    </lineage>
</organism>
<accession>A0AAV5RMA8</accession>
<gene>
    <name evidence="2" type="ORF">DASB73_028460</name>
</gene>
<dbReference type="EMBL" id="BTGC01000008">
    <property type="protein sequence ID" value="GMM51883.1"/>
    <property type="molecule type" value="Genomic_DNA"/>
</dbReference>
<name>A0AAV5RMA8_STABA</name>
<evidence type="ECO:0000256" key="1">
    <source>
        <dbReference type="SAM" id="MobiDB-lite"/>
    </source>
</evidence>
<proteinExistence type="predicted"/>
<dbReference type="Proteomes" id="UP001362899">
    <property type="component" value="Unassembled WGS sequence"/>
</dbReference>
<keyword evidence="3" id="KW-1185">Reference proteome</keyword>
<evidence type="ECO:0000313" key="2">
    <source>
        <dbReference type="EMBL" id="GMM51883.1"/>
    </source>
</evidence>
<sequence>MTDQRKSLSRRLKLNKLWNKETNSKNPASPTSLVEDPSPLSDPLSQDFFSISFDGTGPNLNENYEDTFLRRQSSVSTESSINSSQRRISIASNIKTRHRASSSFSSAKSDGIPSLSINLSDSPESNNEPLSPISSNEEADMKTETSADAIAQAILEKVKNPDSLHSSQKWIL</sequence>
<reference evidence="2 3" key="1">
    <citation type="journal article" date="2023" name="Elife">
        <title>Identification of key yeast species and microbe-microbe interactions impacting larval growth of Drosophila in the wild.</title>
        <authorList>
            <person name="Mure A."/>
            <person name="Sugiura Y."/>
            <person name="Maeda R."/>
            <person name="Honda K."/>
            <person name="Sakurai N."/>
            <person name="Takahashi Y."/>
            <person name="Watada M."/>
            <person name="Katoh T."/>
            <person name="Gotoh A."/>
            <person name="Gotoh Y."/>
            <person name="Taniguchi I."/>
            <person name="Nakamura K."/>
            <person name="Hayashi T."/>
            <person name="Katayama T."/>
            <person name="Uemura T."/>
            <person name="Hattori Y."/>
        </authorList>
    </citation>
    <scope>NUCLEOTIDE SEQUENCE [LARGE SCALE GENOMIC DNA]</scope>
    <source>
        <strain evidence="2 3">SB-73</strain>
    </source>
</reference>
<feature type="compositionally biased region" description="Polar residues" evidence="1">
    <location>
        <begin position="115"/>
        <end position="136"/>
    </location>
</feature>
<dbReference type="AlphaFoldDB" id="A0AAV5RMA8"/>